<keyword evidence="3" id="KW-1185">Reference proteome</keyword>
<dbReference type="GO" id="GO:0016747">
    <property type="term" value="F:acyltransferase activity, transferring groups other than amino-acyl groups"/>
    <property type="evidence" value="ECO:0007669"/>
    <property type="project" value="InterPro"/>
</dbReference>
<dbReference type="PANTHER" id="PTHR42791">
    <property type="entry name" value="GNAT FAMILY ACETYLTRANSFERASE"/>
    <property type="match status" value="1"/>
</dbReference>
<accession>A0A8X8I8Z8</accession>
<name>A0A8X8I8Z8_9BACT</name>
<dbReference type="Pfam" id="PF13508">
    <property type="entry name" value="Acetyltransf_7"/>
    <property type="match status" value="1"/>
</dbReference>
<dbReference type="RefSeq" id="WP_092721484.1">
    <property type="nucleotide sequence ID" value="NZ_FNNO01000001.1"/>
</dbReference>
<gene>
    <name evidence="2" type="ORF">SAMN05444410_101332</name>
</gene>
<dbReference type="Gene3D" id="3.40.630.30">
    <property type="match status" value="1"/>
</dbReference>
<dbReference type="SUPFAM" id="SSF55729">
    <property type="entry name" value="Acyl-CoA N-acyltransferases (Nat)"/>
    <property type="match status" value="1"/>
</dbReference>
<reference evidence="2 3" key="1">
    <citation type="submission" date="2016-10" db="EMBL/GenBank/DDBJ databases">
        <authorList>
            <person name="Varghese N."/>
            <person name="Submissions S."/>
        </authorList>
    </citation>
    <scope>NUCLEOTIDE SEQUENCE [LARGE SCALE GENOMIC DNA]</scope>
    <source>
        <strain evidence="2 3">DSM 25353</strain>
    </source>
</reference>
<organism evidence="2 3">
    <name type="scientific">Hydrobacter penzbergensis</name>
    <dbReference type="NCBI Taxonomy" id="1235997"/>
    <lineage>
        <taxon>Bacteria</taxon>
        <taxon>Pseudomonadati</taxon>
        <taxon>Bacteroidota</taxon>
        <taxon>Chitinophagia</taxon>
        <taxon>Chitinophagales</taxon>
        <taxon>Chitinophagaceae</taxon>
        <taxon>Hydrobacter</taxon>
    </lineage>
</organism>
<dbReference type="EMBL" id="FNNO01000001">
    <property type="protein sequence ID" value="SDW14195.1"/>
    <property type="molecule type" value="Genomic_DNA"/>
</dbReference>
<dbReference type="PANTHER" id="PTHR42791:SF1">
    <property type="entry name" value="N-ACETYLTRANSFERASE DOMAIN-CONTAINING PROTEIN"/>
    <property type="match status" value="1"/>
</dbReference>
<proteinExistence type="predicted"/>
<dbReference type="InterPro" id="IPR000182">
    <property type="entry name" value="GNAT_dom"/>
</dbReference>
<dbReference type="Proteomes" id="UP000198711">
    <property type="component" value="Unassembled WGS sequence"/>
</dbReference>
<dbReference type="InterPro" id="IPR052523">
    <property type="entry name" value="Trichothecene_AcTrans"/>
</dbReference>
<evidence type="ECO:0000313" key="3">
    <source>
        <dbReference type="Proteomes" id="UP000198711"/>
    </source>
</evidence>
<protein>
    <submittedName>
        <fullName evidence="2">Acetyltransferase (GNAT) family protein</fullName>
    </submittedName>
</protein>
<dbReference type="AlphaFoldDB" id="A0A8X8I8Z8"/>
<sequence length="193" mass="22599">MIKAEHKDKDLVVDILTKSFDANQSVNYIVKQDEKRVQRVRSLMDYSFEVCYLFGDVFLSDDKKGCALITYPDKKKTTLKSILLDVKLILSAVGLKNIKKTLAREAKINELQSKEPKYYLWFIGVDPEHQNEGIGSILLDEIIEDSEQKQRPIYLETSTVKNLPWYKKFGFQIYNELDLSYKLFFLKRELSKK</sequence>
<evidence type="ECO:0000313" key="2">
    <source>
        <dbReference type="EMBL" id="SDW14195.1"/>
    </source>
</evidence>
<evidence type="ECO:0000259" key="1">
    <source>
        <dbReference type="PROSITE" id="PS51186"/>
    </source>
</evidence>
<dbReference type="CDD" id="cd04301">
    <property type="entry name" value="NAT_SF"/>
    <property type="match status" value="1"/>
</dbReference>
<feature type="domain" description="N-acetyltransferase" evidence="1">
    <location>
        <begin position="1"/>
        <end position="191"/>
    </location>
</feature>
<dbReference type="PROSITE" id="PS51186">
    <property type="entry name" value="GNAT"/>
    <property type="match status" value="1"/>
</dbReference>
<comment type="caution">
    <text evidence="2">The sequence shown here is derived from an EMBL/GenBank/DDBJ whole genome shotgun (WGS) entry which is preliminary data.</text>
</comment>
<dbReference type="InterPro" id="IPR016181">
    <property type="entry name" value="Acyl_CoA_acyltransferase"/>
</dbReference>